<feature type="compositionally biased region" description="Basic and acidic residues" evidence="10">
    <location>
        <begin position="30"/>
        <end position="42"/>
    </location>
</feature>
<sequence>MGQRLSRKERSEGGGECVHGVNPCTPLTPTDHKAKQHPRPDETPVGTGEGGGRERKERGGEHTKKKRQKKRRFRKFASFFSCLSRPTEAQGEQVEQGEVDQDTDEPPSRRCTDDQASLQDVICTVEDNDHQEPPSSSPEVSPAAEDQRVEDVQPQDQDSPASLSVGESPPHLLRQLDCDEIMRIENHICWKYTIGKKMGEGGFGSVFEGVRCKDGLVVAVKFTAKTENEPYVSLPDHPRPVPLEVALTVLANQGPSCPHIIKLIDWQDHPNQTIMVLERPIPCMDMHSFWEHHGGLFSEELARHFMQQVIDAAAVCCSRGVFHRDIKMPNLLVNTETLEVKLIDFGCGDLLRSSSYLTYSGTARYCPPEYFTKGEYHAKQATVWSLGVLLFAMITSLYPDSSDINLMDADIWFQPGFSDGRPVGHGEEGQPCVWRADMAWVAPPSLQPLRLAGLAWVAPLSLRPLRLAGLAWVAPLSLRPLRLAGLAWVAPLSLRPLRLAGLAWVAPPSLRPLRLAGLAWVAPPSLRPLRLAGLGAGMGGPSIPPAFASCGAGMGGPSIPPALASCRAGRPWLRLAPWLLRIHSSVSLQPQLQSFPEVPDMTHRVTLMPVMFASKIHAKTGKQRWPPTVSCHSLSQSWCLRLQSQSSSLNIPGHRGSC</sequence>
<feature type="region of interest" description="Disordered" evidence="10">
    <location>
        <begin position="1"/>
        <end position="114"/>
    </location>
</feature>
<comment type="catalytic activity">
    <reaction evidence="8">
        <text>L-threonyl-[protein] + ATP = O-phospho-L-threonyl-[protein] + ADP + H(+)</text>
        <dbReference type="Rhea" id="RHEA:46608"/>
        <dbReference type="Rhea" id="RHEA-COMP:11060"/>
        <dbReference type="Rhea" id="RHEA-COMP:11605"/>
        <dbReference type="ChEBI" id="CHEBI:15378"/>
        <dbReference type="ChEBI" id="CHEBI:30013"/>
        <dbReference type="ChEBI" id="CHEBI:30616"/>
        <dbReference type="ChEBI" id="CHEBI:61977"/>
        <dbReference type="ChEBI" id="CHEBI:456216"/>
        <dbReference type="EC" id="2.7.11.1"/>
    </reaction>
</comment>
<dbReference type="Pfam" id="PF00069">
    <property type="entry name" value="Pkinase"/>
    <property type="match status" value="1"/>
</dbReference>
<dbReference type="GO" id="GO:0043066">
    <property type="term" value="P:negative regulation of apoptotic process"/>
    <property type="evidence" value="ECO:0007669"/>
    <property type="project" value="TreeGrafter"/>
</dbReference>
<protein>
    <recommendedName>
        <fullName evidence="2">non-specific serine/threonine protein kinase</fullName>
        <ecNumber evidence="2">2.7.11.1</ecNumber>
    </recommendedName>
</protein>
<dbReference type="OrthoDB" id="9984829at2759"/>
<comment type="similarity">
    <text evidence="1">Belongs to the protein kinase superfamily. CAMK Ser/Thr protein kinase family. PIM subfamily.</text>
</comment>
<comment type="caution">
    <text evidence="12">The sequence shown here is derived from an EMBL/GenBank/DDBJ whole genome shotgun (WGS) entry which is preliminary data.</text>
</comment>
<dbReference type="FunFam" id="3.30.200.20:FF:000246">
    <property type="entry name" value="Pim proto-oncogene, serine/threonine kinase,-related 152"/>
    <property type="match status" value="1"/>
</dbReference>
<dbReference type="PROSITE" id="PS50011">
    <property type="entry name" value="PROTEIN_KINASE_DOM"/>
    <property type="match status" value="1"/>
</dbReference>
<organism evidence="12 13">
    <name type="scientific">Anabarilius grahami</name>
    <name type="common">Kanglang fish</name>
    <name type="synonym">Barilius grahami</name>
    <dbReference type="NCBI Taxonomy" id="495550"/>
    <lineage>
        <taxon>Eukaryota</taxon>
        <taxon>Metazoa</taxon>
        <taxon>Chordata</taxon>
        <taxon>Craniata</taxon>
        <taxon>Vertebrata</taxon>
        <taxon>Euteleostomi</taxon>
        <taxon>Actinopterygii</taxon>
        <taxon>Neopterygii</taxon>
        <taxon>Teleostei</taxon>
        <taxon>Ostariophysi</taxon>
        <taxon>Cypriniformes</taxon>
        <taxon>Xenocyprididae</taxon>
        <taxon>Xenocypridinae</taxon>
        <taxon>Xenocypridinae incertae sedis</taxon>
        <taxon>Anabarilius</taxon>
    </lineage>
</organism>
<dbReference type="GO" id="GO:0005737">
    <property type="term" value="C:cytoplasm"/>
    <property type="evidence" value="ECO:0007669"/>
    <property type="project" value="TreeGrafter"/>
</dbReference>
<proteinExistence type="inferred from homology"/>
<dbReference type="InterPro" id="IPR000719">
    <property type="entry name" value="Prot_kinase_dom"/>
</dbReference>
<evidence type="ECO:0000313" key="12">
    <source>
        <dbReference type="EMBL" id="ROL48044.1"/>
    </source>
</evidence>
<keyword evidence="7" id="KW-0067">ATP-binding</keyword>
<dbReference type="InterPro" id="IPR008271">
    <property type="entry name" value="Ser/Thr_kinase_AS"/>
</dbReference>
<dbReference type="EC" id="2.7.11.1" evidence="2"/>
<evidence type="ECO:0000256" key="5">
    <source>
        <dbReference type="ARBA" id="ARBA00022741"/>
    </source>
</evidence>
<dbReference type="PANTHER" id="PTHR22984">
    <property type="entry name" value="SERINE/THREONINE-PROTEIN KINASE PIM"/>
    <property type="match status" value="1"/>
</dbReference>
<dbReference type="PROSITE" id="PS00108">
    <property type="entry name" value="PROTEIN_KINASE_ST"/>
    <property type="match status" value="1"/>
</dbReference>
<evidence type="ECO:0000256" key="1">
    <source>
        <dbReference type="ARBA" id="ARBA00005505"/>
    </source>
</evidence>
<dbReference type="GO" id="GO:0005524">
    <property type="term" value="F:ATP binding"/>
    <property type="evidence" value="ECO:0007669"/>
    <property type="project" value="UniProtKB-KW"/>
</dbReference>
<dbReference type="PANTHER" id="PTHR22984:SF11">
    <property type="entry name" value="AURORA KINASE-RELATED"/>
    <property type="match status" value="1"/>
</dbReference>
<evidence type="ECO:0000313" key="13">
    <source>
        <dbReference type="Proteomes" id="UP000281406"/>
    </source>
</evidence>
<feature type="domain" description="Protein kinase" evidence="11">
    <location>
        <begin position="192"/>
        <end position="526"/>
    </location>
</feature>
<evidence type="ECO:0000259" key="11">
    <source>
        <dbReference type="PROSITE" id="PS50011"/>
    </source>
</evidence>
<feature type="compositionally biased region" description="Basic and acidic residues" evidence="10">
    <location>
        <begin position="1"/>
        <end position="13"/>
    </location>
</feature>
<evidence type="ECO:0000256" key="9">
    <source>
        <dbReference type="ARBA" id="ARBA00048679"/>
    </source>
</evidence>
<keyword evidence="6 12" id="KW-0418">Kinase</keyword>
<evidence type="ECO:0000256" key="8">
    <source>
        <dbReference type="ARBA" id="ARBA00047899"/>
    </source>
</evidence>
<dbReference type="InterPro" id="IPR011009">
    <property type="entry name" value="Kinase-like_dom_sf"/>
</dbReference>
<dbReference type="Gene3D" id="1.10.510.10">
    <property type="entry name" value="Transferase(Phosphotransferase) domain 1"/>
    <property type="match status" value="1"/>
</dbReference>
<dbReference type="Gene3D" id="3.30.200.20">
    <property type="entry name" value="Phosphorylase Kinase, domain 1"/>
    <property type="match status" value="1"/>
</dbReference>
<accession>A0A3N0YPE4</accession>
<evidence type="ECO:0000256" key="4">
    <source>
        <dbReference type="ARBA" id="ARBA00022679"/>
    </source>
</evidence>
<keyword evidence="5" id="KW-0547">Nucleotide-binding</keyword>
<keyword evidence="3" id="KW-0723">Serine/threonine-protein kinase</keyword>
<feature type="compositionally biased region" description="Low complexity" evidence="10">
    <location>
        <begin position="133"/>
        <end position="144"/>
    </location>
</feature>
<evidence type="ECO:0000256" key="10">
    <source>
        <dbReference type="SAM" id="MobiDB-lite"/>
    </source>
</evidence>
<keyword evidence="13" id="KW-1185">Reference proteome</keyword>
<evidence type="ECO:0000256" key="2">
    <source>
        <dbReference type="ARBA" id="ARBA00012513"/>
    </source>
</evidence>
<name>A0A3N0YPE4_ANAGA</name>
<reference evidence="12 13" key="1">
    <citation type="submission" date="2018-10" db="EMBL/GenBank/DDBJ databases">
        <title>Genome assembly for a Yunnan-Guizhou Plateau 3E fish, Anabarilius grahami (Regan), and its evolutionary and genetic applications.</title>
        <authorList>
            <person name="Jiang W."/>
        </authorList>
    </citation>
    <scope>NUCLEOTIDE SEQUENCE [LARGE SCALE GENOMIC DNA]</scope>
    <source>
        <strain evidence="12">AG-KIZ</strain>
        <tissue evidence="12">Muscle</tissue>
    </source>
</reference>
<feature type="compositionally biased region" description="Basic and acidic residues" evidence="10">
    <location>
        <begin position="51"/>
        <end position="62"/>
    </location>
</feature>
<dbReference type="InterPro" id="IPR051138">
    <property type="entry name" value="PIM_Ser/Thr_kinase"/>
</dbReference>
<dbReference type="GO" id="GO:0004674">
    <property type="term" value="F:protein serine/threonine kinase activity"/>
    <property type="evidence" value="ECO:0007669"/>
    <property type="project" value="UniProtKB-KW"/>
</dbReference>
<evidence type="ECO:0000256" key="7">
    <source>
        <dbReference type="ARBA" id="ARBA00022840"/>
    </source>
</evidence>
<feature type="compositionally biased region" description="Acidic residues" evidence="10">
    <location>
        <begin position="95"/>
        <end position="105"/>
    </location>
</feature>
<dbReference type="AlphaFoldDB" id="A0A3N0YPE4"/>
<feature type="region of interest" description="Disordered" evidence="10">
    <location>
        <begin position="127"/>
        <end position="170"/>
    </location>
</feature>
<dbReference type="EMBL" id="RJVU01033627">
    <property type="protein sequence ID" value="ROL48044.1"/>
    <property type="molecule type" value="Genomic_DNA"/>
</dbReference>
<dbReference type="SMART" id="SM00220">
    <property type="entry name" value="S_TKc"/>
    <property type="match status" value="1"/>
</dbReference>
<dbReference type="SUPFAM" id="SSF56112">
    <property type="entry name" value="Protein kinase-like (PK-like)"/>
    <property type="match status" value="1"/>
</dbReference>
<dbReference type="GO" id="GO:0007346">
    <property type="term" value="P:regulation of mitotic cell cycle"/>
    <property type="evidence" value="ECO:0007669"/>
    <property type="project" value="TreeGrafter"/>
</dbReference>
<dbReference type="Proteomes" id="UP000281406">
    <property type="component" value="Unassembled WGS sequence"/>
</dbReference>
<evidence type="ECO:0000256" key="3">
    <source>
        <dbReference type="ARBA" id="ARBA00022527"/>
    </source>
</evidence>
<gene>
    <name evidence="12" type="ORF">DPX16_18644</name>
</gene>
<comment type="catalytic activity">
    <reaction evidence="9">
        <text>L-seryl-[protein] + ATP = O-phospho-L-seryl-[protein] + ADP + H(+)</text>
        <dbReference type="Rhea" id="RHEA:17989"/>
        <dbReference type="Rhea" id="RHEA-COMP:9863"/>
        <dbReference type="Rhea" id="RHEA-COMP:11604"/>
        <dbReference type="ChEBI" id="CHEBI:15378"/>
        <dbReference type="ChEBI" id="CHEBI:29999"/>
        <dbReference type="ChEBI" id="CHEBI:30616"/>
        <dbReference type="ChEBI" id="CHEBI:83421"/>
        <dbReference type="ChEBI" id="CHEBI:456216"/>
        <dbReference type="EC" id="2.7.11.1"/>
    </reaction>
</comment>
<evidence type="ECO:0000256" key="6">
    <source>
        <dbReference type="ARBA" id="ARBA00022777"/>
    </source>
</evidence>
<keyword evidence="4" id="KW-0808">Transferase</keyword>
<feature type="compositionally biased region" description="Basic residues" evidence="10">
    <location>
        <begin position="63"/>
        <end position="75"/>
    </location>
</feature>